<keyword evidence="1" id="KW-0472">Membrane</keyword>
<feature type="transmembrane region" description="Helical" evidence="1">
    <location>
        <begin position="91"/>
        <end position="116"/>
    </location>
</feature>
<evidence type="ECO:0000256" key="1">
    <source>
        <dbReference type="SAM" id="Phobius"/>
    </source>
</evidence>
<keyword evidence="1" id="KW-1133">Transmembrane helix</keyword>
<dbReference type="Proteomes" id="UP000646152">
    <property type="component" value="Unassembled WGS sequence"/>
</dbReference>
<comment type="caution">
    <text evidence="2">The sequence shown here is derived from an EMBL/GenBank/DDBJ whole genome shotgun (WGS) entry which is preliminary data.</text>
</comment>
<evidence type="ECO:0008006" key="4">
    <source>
        <dbReference type="Google" id="ProtNLM"/>
    </source>
</evidence>
<protein>
    <recommendedName>
        <fullName evidence="4">DUF1449 domain-containing protein</fullName>
    </recommendedName>
</protein>
<dbReference type="RefSeq" id="WP_188628415.1">
    <property type="nucleotide sequence ID" value="NZ_BMKE01000002.1"/>
</dbReference>
<keyword evidence="1" id="KW-0812">Transmembrane</keyword>
<evidence type="ECO:0000313" key="2">
    <source>
        <dbReference type="EMBL" id="GGB34140.1"/>
    </source>
</evidence>
<accession>A0ABQ1IC60</accession>
<sequence length="197" mass="22391">MDVWQTFFAFPVVMTAIPFLLFLLLLLFSVFTGLFDELLPSLNVDADLPDMLLPIGITQIPIVVSLPLVFFLATAELFMFSHLVTPLVPAWLFYTLATLAIPLACYLSLYLAAWILKPLAPLFDQSRVYASINYIGMRARVRTSRVGAHFGEVVVTRGSVENQLDVYCDDKEELHYGDEVRILSFNDVTRRYFITKQ</sequence>
<feature type="transmembrane region" description="Helical" evidence="1">
    <location>
        <begin position="7"/>
        <end position="31"/>
    </location>
</feature>
<reference evidence="3" key="1">
    <citation type="journal article" date="2019" name="Int. J. Syst. Evol. Microbiol.">
        <title>The Global Catalogue of Microorganisms (GCM) 10K type strain sequencing project: providing services to taxonomists for standard genome sequencing and annotation.</title>
        <authorList>
            <consortium name="The Broad Institute Genomics Platform"/>
            <consortium name="The Broad Institute Genome Sequencing Center for Infectious Disease"/>
            <person name="Wu L."/>
            <person name="Ma J."/>
        </authorList>
    </citation>
    <scope>NUCLEOTIDE SEQUENCE [LARGE SCALE GENOMIC DNA]</scope>
    <source>
        <strain evidence="3">CGMCC 1.15923</strain>
    </source>
</reference>
<feature type="transmembrane region" description="Helical" evidence="1">
    <location>
        <begin position="51"/>
        <end position="79"/>
    </location>
</feature>
<evidence type="ECO:0000313" key="3">
    <source>
        <dbReference type="Proteomes" id="UP000646152"/>
    </source>
</evidence>
<name>A0ABQ1IC60_9GAMM</name>
<keyword evidence="3" id="KW-1185">Reference proteome</keyword>
<gene>
    <name evidence="2" type="ORF">GCM10011502_03980</name>
</gene>
<proteinExistence type="predicted"/>
<organism evidence="2 3">
    <name type="scientific">Oceanisphaera marina</name>
    <dbReference type="NCBI Taxonomy" id="2017550"/>
    <lineage>
        <taxon>Bacteria</taxon>
        <taxon>Pseudomonadati</taxon>
        <taxon>Pseudomonadota</taxon>
        <taxon>Gammaproteobacteria</taxon>
        <taxon>Aeromonadales</taxon>
        <taxon>Aeromonadaceae</taxon>
        <taxon>Oceanisphaera</taxon>
    </lineage>
</organism>
<dbReference type="EMBL" id="BMKE01000002">
    <property type="protein sequence ID" value="GGB34140.1"/>
    <property type="molecule type" value="Genomic_DNA"/>
</dbReference>